<organism evidence="1 2">
    <name type="scientific">Limosa lapponica baueri</name>
    <dbReference type="NCBI Taxonomy" id="1758121"/>
    <lineage>
        <taxon>Eukaryota</taxon>
        <taxon>Metazoa</taxon>
        <taxon>Chordata</taxon>
        <taxon>Craniata</taxon>
        <taxon>Vertebrata</taxon>
        <taxon>Euteleostomi</taxon>
        <taxon>Archelosauria</taxon>
        <taxon>Archosauria</taxon>
        <taxon>Dinosauria</taxon>
        <taxon>Saurischia</taxon>
        <taxon>Theropoda</taxon>
        <taxon>Coelurosauria</taxon>
        <taxon>Aves</taxon>
        <taxon>Neognathae</taxon>
        <taxon>Neoaves</taxon>
        <taxon>Charadriiformes</taxon>
        <taxon>Scolopacidae</taxon>
        <taxon>Limosa</taxon>
    </lineage>
</organism>
<keyword evidence="2" id="KW-1185">Reference proteome</keyword>
<dbReference type="Proteomes" id="UP000233556">
    <property type="component" value="Unassembled WGS sequence"/>
</dbReference>
<keyword evidence="1" id="KW-0548">Nucleotidyltransferase</keyword>
<dbReference type="AlphaFoldDB" id="A0A2I0UL49"/>
<name>A0A2I0UL49_LIMLA</name>
<accession>A0A2I0UL49</accession>
<proteinExistence type="predicted"/>
<keyword evidence="1" id="KW-0808">Transferase</keyword>
<evidence type="ECO:0000313" key="2">
    <source>
        <dbReference type="Proteomes" id="UP000233556"/>
    </source>
</evidence>
<evidence type="ECO:0000313" key="1">
    <source>
        <dbReference type="EMBL" id="PKU46738.1"/>
    </source>
</evidence>
<dbReference type="OrthoDB" id="416454at2759"/>
<gene>
    <name evidence="1" type="ORF">llap_2986</name>
</gene>
<keyword evidence="1" id="KW-0695">RNA-directed DNA polymerase</keyword>
<protein>
    <submittedName>
        <fullName evidence="1">Rna-directed dna polymerase from mobile element jockey-like</fullName>
    </submittedName>
</protein>
<dbReference type="PANTHER" id="PTHR33332">
    <property type="entry name" value="REVERSE TRANSCRIPTASE DOMAIN-CONTAINING PROTEIN"/>
    <property type="match status" value="1"/>
</dbReference>
<reference evidence="2" key="1">
    <citation type="submission" date="2017-11" db="EMBL/GenBank/DDBJ databases">
        <authorList>
            <person name="Lima N.C."/>
            <person name="Parody-Merino A.M."/>
            <person name="Battley P.F."/>
            <person name="Fidler A.E."/>
            <person name="Prosdocimi F."/>
        </authorList>
    </citation>
    <scope>NUCLEOTIDE SEQUENCE [LARGE SCALE GENOMIC DNA]</scope>
</reference>
<dbReference type="GO" id="GO:0003964">
    <property type="term" value="F:RNA-directed DNA polymerase activity"/>
    <property type="evidence" value="ECO:0007669"/>
    <property type="project" value="UniProtKB-KW"/>
</dbReference>
<sequence length="152" mass="16704">MVWVSCQAQQFVIRSTKSIWKLVTSDAPQGLILGKILLKVFINDLDSGTKCSLSMFADDTKLRGAVDTPDRCAAIQKDLKRYEKWADTNLRKFSKGKSQVLHVSRNNPVQVGGKLAGKQLCREGPQGPGGQADHEPAKCPCQKDVQQCPGLH</sequence>
<reference evidence="2" key="2">
    <citation type="submission" date="2017-12" db="EMBL/GenBank/DDBJ databases">
        <title>Genome sequence of the Bar-tailed Godwit (Limosa lapponica baueri).</title>
        <authorList>
            <person name="Lima N.C.B."/>
            <person name="Parody-Merino A.M."/>
            <person name="Battley P.F."/>
            <person name="Fidler A.E."/>
            <person name="Prosdocimi F."/>
        </authorList>
    </citation>
    <scope>NUCLEOTIDE SEQUENCE [LARGE SCALE GENOMIC DNA]</scope>
</reference>
<dbReference type="EMBL" id="KZ505700">
    <property type="protein sequence ID" value="PKU46738.1"/>
    <property type="molecule type" value="Genomic_DNA"/>
</dbReference>